<reference evidence="8 9" key="1">
    <citation type="journal article" date="2006" name="Science">
        <title>The genome of black cottonwood, Populus trichocarpa (Torr. &amp; Gray).</title>
        <authorList>
            <person name="Tuskan G.A."/>
            <person name="Difazio S."/>
            <person name="Jansson S."/>
            <person name="Bohlmann J."/>
            <person name="Grigoriev I."/>
            <person name="Hellsten U."/>
            <person name="Putnam N."/>
            <person name="Ralph S."/>
            <person name="Rombauts S."/>
            <person name="Salamov A."/>
            <person name="Schein J."/>
            <person name="Sterck L."/>
            <person name="Aerts A."/>
            <person name="Bhalerao R.R."/>
            <person name="Bhalerao R.P."/>
            <person name="Blaudez D."/>
            <person name="Boerjan W."/>
            <person name="Brun A."/>
            <person name="Brunner A."/>
            <person name="Busov V."/>
            <person name="Campbell M."/>
            <person name="Carlson J."/>
            <person name="Chalot M."/>
            <person name="Chapman J."/>
            <person name="Chen G.L."/>
            <person name="Cooper D."/>
            <person name="Coutinho P.M."/>
            <person name="Couturier J."/>
            <person name="Covert S."/>
            <person name="Cronk Q."/>
            <person name="Cunningham R."/>
            <person name="Davis J."/>
            <person name="Degroeve S."/>
            <person name="Dejardin A."/>
            <person name="Depamphilis C."/>
            <person name="Detter J."/>
            <person name="Dirks B."/>
            <person name="Dubchak I."/>
            <person name="Duplessis S."/>
            <person name="Ehlting J."/>
            <person name="Ellis B."/>
            <person name="Gendler K."/>
            <person name="Goodstein D."/>
            <person name="Gribskov M."/>
            <person name="Grimwood J."/>
            <person name="Groover A."/>
            <person name="Gunter L."/>
            <person name="Hamberger B."/>
            <person name="Heinze B."/>
            <person name="Helariutta Y."/>
            <person name="Henrissat B."/>
            <person name="Holligan D."/>
            <person name="Holt R."/>
            <person name="Huang W."/>
            <person name="Islam-Faridi N."/>
            <person name="Jones S."/>
            <person name="Jones-Rhoades M."/>
            <person name="Jorgensen R."/>
            <person name="Joshi C."/>
            <person name="Kangasjarvi J."/>
            <person name="Karlsson J."/>
            <person name="Kelleher C."/>
            <person name="Kirkpatrick R."/>
            <person name="Kirst M."/>
            <person name="Kohler A."/>
            <person name="Kalluri U."/>
            <person name="Larimer F."/>
            <person name="Leebens-Mack J."/>
            <person name="Leple J.C."/>
            <person name="Locascio P."/>
            <person name="Lou Y."/>
            <person name="Lucas S."/>
            <person name="Martin F."/>
            <person name="Montanini B."/>
            <person name="Napoli C."/>
            <person name="Nelson D.R."/>
            <person name="Nelson C."/>
            <person name="Nieminen K."/>
            <person name="Nilsson O."/>
            <person name="Pereda V."/>
            <person name="Peter G."/>
            <person name="Philippe R."/>
            <person name="Pilate G."/>
            <person name="Poliakov A."/>
            <person name="Razumovskaya J."/>
            <person name="Richardson P."/>
            <person name="Rinaldi C."/>
            <person name="Ritland K."/>
            <person name="Rouze P."/>
            <person name="Ryaboy D."/>
            <person name="Schmutz J."/>
            <person name="Schrader J."/>
            <person name="Segerman B."/>
            <person name="Shin H."/>
            <person name="Siddiqui A."/>
            <person name="Sterky F."/>
            <person name="Terry A."/>
            <person name="Tsai C.J."/>
            <person name="Uberbacher E."/>
            <person name="Unneberg P."/>
            <person name="Vahala J."/>
            <person name="Wall K."/>
            <person name="Wessler S."/>
            <person name="Yang G."/>
            <person name="Yin T."/>
            <person name="Douglas C."/>
            <person name="Marra M."/>
            <person name="Sandberg G."/>
            <person name="Van de Peer Y."/>
            <person name="Rokhsar D."/>
        </authorList>
    </citation>
    <scope>NUCLEOTIDE SEQUENCE [LARGE SCALE GENOMIC DNA]</scope>
    <source>
        <strain evidence="9">cv. Nisqually</strain>
    </source>
</reference>
<dbReference type="KEGG" id="pop:7473461"/>
<evidence type="ECO:0000259" key="6">
    <source>
        <dbReference type="PROSITE" id="PS50090"/>
    </source>
</evidence>
<evidence type="ECO:0000256" key="2">
    <source>
        <dbReference type="ARBA" id="ARBA00022737"/>
    </source>
</evidence>
<sequence>MVRAPCCEKMGLKRGPWTPEEDQILISYVQKYGHSNWRALPKQAGLQRCGKSCRLRWVNYLRPDIKRGNFSKEEEEAIIKLHEILGNRWSAIASRLPGRTDNEIKNVWHTHLLKRLKQNGEPKSQQHIRIPDCHLNDNKLSQSANSTIPSLSGCKSIEYAQISPQPSSSDHSSVTDTSVTTSETNNTGLIKVENIDSSEIYPVIDEDFWSEPEMVENSGMPSSNFLDDSQFPFPSPDTMERAGCYGYGPKVDDNMEFWYNLFIKSGGIEELPVQYLQRYSYLADERI</sequence>
<dbReference type="STRING" id="3694.B9HKG6"/>
<evidence type="ECO:0000259" key="7">
    <source>
        <dbReference type="PROSITE" id="PS51294"/>
    </source>
</evidence>
<keyword evidence="3" id="KW-0238">DNA-binding</keyword>
<gene>
    <name evidence="8" type="ORF">POPTR_008G166700</name>
</gene>
<dbReference type="InterPro" id="IPR009057">
    <property type="entry name" value="Homeodomain-like_sf"/>
</dbReference>
<evidence type="ECO:0000256" key="5">
    <source>
        <dbReference type="SAM" id="MobiDB-lite"/>
    </source>
</evidence>
<dbReference type="EMBL" id="CM009297">
    <property type="protein sequence ID" value="PNT25073.1"/>
    <property type="molecule type" value="Genomic_DNA"/>
</dbReference>
<dbReference type="Proteomes" id="UP000006729">
    <property type="component" value="Chromosome 8"/>
</dbReference>
<dbReference type="Gramene" id="Potri.008G166700.1.v4.1">
    <property type="protein sequence ID" value="Potri.008G166700.1.v4.1"/>
    <property type="gene ID" value="Potri.008G166700.v4.1"/>
</dbReference>
<dbReference type="SUPFAM" id="SSF46689">
    <property type="entry name" value="Homeodomain-like"/>
    <property type="match status" value="1"/>
</dbReference>
<dbReference type="InParanoid" id="B9HKG6"/>
<dbReference type="Gene3D" id="1.10.10.60">
    <property type="entry name" value="Homeodomain-like"/>
    <property type="match status" value="2"/>
</dbReference>
<name>B9HKG6_POPTR</name>
<dbReference type="FunCoup" id="B9HKG6">
    <property type="interactions" value="3"/>
</dbReference>
<evidence type="ECO:0000256" key="3">
    <source>
        <dbReference type="ARBA" id="ARBA00023125"/>
    </source>
</evidence>
<dbReference type="InterPro" id="IPR001005">
    <property type="entry name" value="SANT/Myb"/>
</dbReference>
<feature type="domain" description="HTH myb-type" evidence="7">
    <location>
        <begin position="62"/>
        <end position="116"/>
    </location>
</feature>
<dbReference type="GO" id="GO:0005634">
    <property type="term" value="C:nucleus"/>
    <property type="evidence" value="ECO:0007669"/>
    <property type="project" value="UniProtKB-SubCell"/>
</dbReference>
<evidence type="ECO:0000256" key="4">
    <source>
        <dbReference type="ARBA" id="ARBA00023242"/>
    </source>
</evidence>
<feature type="region of interest" description="Disordered" evidence="5">
    <location>
        <begin position="162"/>
        <end position="182"/>
    </location>
</feature>
<dbReference type="OrthoDB" id="2143914at2759"/>
<dbReference type="PANTHER" id="PTHR10641:SF1385">
    <property type="entry name" value="TRANSCRIPTION FACTOR MYB4-LIKE"/>
    <property type="match status" value="1"/>
</dbReference>
<keyword evidence="9" id="KW-1185">Reference proteome</keyword>
<evidence type="ECO:0008006" key="10">
    <source>
        <dbReference type="Google" id="ProtNLM"/>
    </source>
</evidence>
<proteinExistence type="predicted"/>
<dbReference type="PROSITE" id="PS51294">
    <property type="entry name" value="HTH_MYB"/>
    <property type="match status" value="2"/>
</dbReference>
<evidence type="ECO:0000313" key="8">
    <source>
        <dbReference type="EMBL" id="PNT25073.1"/>
    </source>
</evidence>
<dbReference type="AlphaFoldDB" id="B9HKG6"/>
<feature type="domain" description="HTH myb-type" evidence="7">
    <location>
        <begin position="9"/>
        <end position="61"/>
    </location>
</feature>
<dbReference type="InterPro" id="IPR015495">
    <property type="entry name" value="Myb_TF_plants"/>
</dbReference>
<evidence type="ECO:0000256" key="1">
    <source>
        <dbReference type="ARBA" id="ARBA00004123"/>
    </source>
</evidence>
<dbReference type="InterPro" id="IPR017930">
    <property type="entry name" value="Myb_dom"/>
</dbReference>
<dbReference type="FunFam" id="1.10.10.60:FF:000001">
    <property type="entry name" value="MYB-related transcription factor"/>
    <property type="match status" value="1"/>
</dbReference>
<dbReference type="eggNOG" id="KOG0048">
    <property type="taxonomic scope" value="Eukaryota"/>
</dbReference>
<dbReference type="SMR" id="B9HKG6"/>
<dbReference type="SMART" id="SM00717">
    <property type="entry name" value="SANT"/>
    <property type="match status" value="2"/>
</dbReference>
<comment type="subcellular location">
    <subcellularLocation>
        <location evidence="1">Nucleus</location>
    </subcellularLocation>
</comment>
<dbReference type="OMA" id="SFWSEAT"/>
<accession>B9HKG6</accession>
<keyword evidence="2" id="KW-0677">Repeat</keyword>
<feature type="compositionally biased region" description="Low complexity" evidence="5">
    <location>
        <begin position="167"/>
        <end position="182"/>
    </location>
</feature>
<dbReference type="CDD" id="cd00167">
    <property type="entry name" value="SANT"/>
    <property type="match status" value="2"/>
</dbReference>
<feature type="domain" description="Myb-like" evidence="6">
    <location>
        <begin position="62"/>
        <end position="112"/>
    </location>
</feature>
<keyword evidence="4" id="KW-0539">Nucleus</keyword>
<dbReference type="GO" id="GO:0003677">
    <property type="term" value="F:DNA binding"/>
    <property type="evidence" value="ECO:0007669"/>
    <property type="project" value="UniProtKB-KW"/>
</dbReference>
<evidence type="ECO:0000313" key="9">
    <source>
        <dbReference type="Proteomes" id="UP000006729"/>
    </source>
</evidence>
<dbReference type="PANTHER" id="PTHR10641">
    <property type="entry name" value="MYB FAMILY TRANSCRIPTION FACTOR"/>
    <property type="match status" value="1"/>
</dbReference>
<protein>
    <recommendedName>
        <fullName evidence="10">MYB family protein</fullName>
    </recommendedName>
</protein>
<feature type="domain" description="Myb-like" evidence="6">
    <location>
        <begin position="9"/>
        <end position="61"/>
    </location>
</feature>
<dbReference type="PROSITE" id="PS50090">
    <property type="entry name" value="MYB_LIKE"/>
    <property type="match status" value="2"/>
</dbReference>
<dbReference type="Pfam" id="PF00249">
    <property type="entry name" value="Myb_DNA-binding"/>
    <property type="match status" value="2"/>
</dbReference>
<dbReference type="HOGENOM" id="CLU_028567_6_4_1"/>
<organism evidence="8 9">
    <name type="scientific">Populus trichocarpa</name>
    <name type="common">Western balsam poplar</name>
    <name type="synonym">Populus balsamifera subsp. trichocarpa</name>
    <dbReference type="NCBI Taxonomy" id="3694"/>
    <lineage>
        <taxon>Eukaryota</taxon>
        <taxon>Viridiplantae</taxon>
        <taxon>Streptophyta</taxon>
        <taxon>Embryophyta</taxon>
        <taxon>Tracheophyta</taxon>
        <taxon>Spermatophyta</taxon>
        <taxon>Magnoliopsida</taxon>
        <taxon>eudicotyledons</taxon>
        <taxon>Gunneridae</taxon>
        <taxon>Pentapetalae</taxon>
        <taxon>rosids</taxon>
        <taxon>fabids</taxon>
        <taxon>Malpighiales</taxon>
        <taxon>Salicaceae</taxon>
        <taxon>Saliceae</taxon>
        <taxon>Populus</taxon>
    </lineage>
</organism>